<dbReference type="Gene3D" id="3.30.428.70">
    <property type="match status" value="1"/>
</dbReference>
<feature type="domain" description="ATP adenylyltransferase C-terminal" evidence="2">
    <location>
        <begin position="202"/>
        <end position="320"/>
    </location>
</feature>
<keyword evidence="4" id="KW-0548">Nucleotidyltransferase</keyword>
<dbReference type="InterPro" id="IPR043171">
    <property type="entry name" value="Ap4A_phos1/2-like"/>
</dbReference>
<protein>
    <submittedName>
        <fullName evidence="4">Bifunctional AP-4-A phosphorylase/ADP sulfurylase</fullName>
        <ecNumber evidence="4">2.7.7.53</ecNumber>
    </submittedName>
</protein>
<sequence length="337" mass="37680">MLPPEVIAKIPSQYEQALDAGDLFFFPSTVHTHSESGIEYEIRLCPALQKKPTLPSPHFDTKEAPVKTDDASKPNDPFAPPYNNGLFVGYLRDARYDEEEYVVLLNKYCVVKEHTLLVTKEFRSQSSPPTPDDLVNAYALLAAARKKHKNMIAFYNCGELSGASQAHKHLQLIEVEDDGPPIEVIAQQINLETPDKPFSISRLPYANHVYRFPSNLYSSRPEEVERILTQAFVSLLDLAISSIRYDSEYPQGKTSYNVILTLNHIHVIPRCTDEYTLSSTGGTLNINSLGYAGMLLVKSEEELEAVKQEGISKILRATGLENVHDKQVSGVTNDDVQ</sequence>
<reference evidence="4 5" key="1">
    <citation type="submission" date="2024-05" db="EMBL/GenBank/DDBJ databases">
        <title>A draft genome resource for the thread blight pathogen Marasmius tenuissimus strain MS-2.</title>
        <authorList>
            <person name="Yulfo-Soto G.E."/>
            <person name="Baruah I.K."/>
            <person name="Amoako-Attah I."/>
            <person name="Bukari Y."/>
            <person name="Meinhardt L.W."/>
            <person name="Bailey B.A."/>
            <person name="Cohen S.P."/>
        </authorList>
    </citation>
    <scope>NUCLEOTIDE SEQUENCE [LARGE SCALE GENOMIC DNA]</scope>
    <source>
        <strain evidence="4 5">MS-2</strain>
    </source>
</reference>
<dbReference type="InterPro" id="IPR019200">
    <property type="entry name" value="ATP_adenylylTrfase_C"/>
</dbReference>
<name>A0ABR3A702_9AGAR</name>
<dbReference type="PANTHER" id="PTHR38420:SF1">
    <property type="entry name" value="PUTATIVE (AFU_ORTHOLOGUE AFUA_5G14690)-RELATED"/>
    <property type="match status" value="1"/>
</dbReference>
<evidence type="ECO:0000313" key="4">
    <source>
        <dbReference type="EMBL" id="KAL0068778.1"/>
    </source>
</evidence>
<evidence type="ECO:0000259" key="2">
    <source>
        <dbReference type="Pfam" id="PF09830"/>
    </source>
</evidence>
<dbReference type="GO" id="GO:0003877">
    <property type="term" value="F:ATP:ADP adenylyltransferase activity"/>
    <property type="evidence" value="ECO:0007669"/>
    <property type="project" value="UniProtKB-EC"/>
</dbReference>
<keyword evidence="4" id="KW-0808">Transferase</keyword>
<dbReference type="Pfam" id="PF09830">
    <property type="entry name" value="ATP_transf"/>
    <property type="match status" value="1"/>
</dbReference>
<dbReference type="InterPro" id="IPR036265">
    <property type="entry name" value="HIT-like_sf"/>
</dbReference>
<dbReference type="Pfam" id="PF19327">
    <property type="entry name" value="Ap4A_phos_N"/>
    <property type="match status" value="1"/>
</dbReference>
<accession>A0ABR3A702</accession>
<comment type="caution">
    <text evidence="4">The sequence shown here is derived from an EMBL/GenBank/DDBJ whole genome shotgun (WGS) entry which is preliminary data.</text>
</comment>
<feature type="compositionally biased region" description="Basic and acidic residues" evidence="1">
    <location>
        <begin position="59"/>
        <end position="73"/>
    </location>
</feature>
<feature type="domain" description="Ap4A phosphorylase 1/2 N-terminal" evidence="3">
    <location>
        <begin position="5"/>
        <end position="176"/>
    </location>
</feature>
<dbReference type="InterPro" id="IPR045759">
    <property type="entry name" value="Ap4A_phos1/2_N"/>
</dbReference>
<keyword evidence="5" id="KW-1185">Reference proteome</keyword>
<feature type="region of interest" description="Disordered" evidence="1">
    <location>
        <begin position="54"/>
        <end position="75"/>
    </location>
</feature>
<dbReference type="EMBL" id="JBBXMP010000016">
    <property type="protein sequence ID" value="KAL0068778.1"/>
    <property type="molecule type" value="Genomic_DNA"/>
</dbReference>
<evidence type="ECO:0000256" key="1">
    <source>
        <dbReference type="SAM" id="MobiDB-lite"/>
    </source>
</evidence>
<organism evidence="4 5">
    <name type="scientific">Marasmius tenuissimus</name>
    <dbReference type="NCBI Taxonomy" id="585030"/>
    <lineage>
        <taxon>Eukaryota</taxon>
        <taxon>Fungi</taxon>
        <taxon>Dikarya</taxon>
        <taxon>Basidiomycota</taxon>
        <taxon>Agaricomycotina</taxon>
        <taxon>Agaricomycetes</taxon>
        <taxon>Agaricomycetidae</taxon>
        <taxon>Agaricales</taxon>
        <taxon>Marasmiineae</taxon>
        <taxon>Marasmiaceae</taxon>
        <taxon>Marasmius</taxon>
    </lineage>
</organism>
<evidence type="ECO:0000313" key="5">
    <source>
        <dbReference type="Proteomes" id="UP001437256"/>
    </source>
</evidence>
<gene>
    <name evidence="4" type="primary">APA2_1</name>
    <name evidence="4" type="ORF">AAF712_004107</name>
</gene>
<dbReference type="SUPFAM" id="SSF54197">
    <property type="entry name" value="HIT-like"/>
    <property type="match status" value="1"/>
</dbReference>
<dbReference type="PANTHER" id="PTHR38420">
    <property type="entry name" value="AP-4-A PHOSPHORYLASE II"/>
    <property type="match status" value="1"/>
</dbReference>
<proteinExistence type="predicted"/>
<dbReference type="EC" id="2.7.7.53" evidence="4"/>
<dbReference type="InterPro" id="IPR009163">
    <property type="entry name" value="Ap4A_phos1/2"/>
</dbReference>
<evidence type="ECO:0000259" key="3">
    <source>
        <dbReference type="Pfam" id="PF19327"/>
    </source>
</evidence>
<dbReference type="Proteomes" id="UP001437256">
    <property type="component" value="Unassembled WGS sequence"/>
</dbReference>